<evidence type="ECO:0000256" key="2">
    <source>
        <dbReference type="ARBA" id="ARBA00001946"/>
    </source>
</evidence>
<dbReference type="InterPro" id="IPR000086">
    <property type="entry name" value="NUDIX_hydrolase_dom"/>
</dbReference>
<evidence type="ECO:0000256" key="1">
    <source>
        <dbReference type="ARBA" id="ARBA00001936"/>
    </source>
</evidence>
<protein>
    <submittedName>
        <fullName evidence="8">CoA pyrophosphatase</fullName>
    </submittedName>
</protein>
<keyword evidence="3" id="KW-0479">Metal-binding</keyword>
<evidence type="ECO:0000313" key="8">
    <source>
        <dbReference type="EMBL" id="TSJ89500.1"/>
    </source>
</evidence>
<dbReference type="SUPFAM" id="SSF55811">
    <property type="entry name" value="Nudix"/>
    <property type="match status" value="1"/>
</dbReference>
<sequence>MITVEKISQSLKNSKNQTQFTNKAAVLVPIIEIENQLHLLFQVRSKKLKWQPNDTCFPGGRIELSDISPEYTAKRETFEELGIALDQIIILGQLPKFIASFGMIIYPFVAKINHLDKLNDLIINYDEVESVFTVPIKWFITHPPKLATMFVGFKPDDNFPFDLIPNRTSNWQKKSQHDVYFYQYNDFVIWGLTAQIINSFISRININDEF</sequence>
<organism evidence="8 9">
    <name type="scientific">Gilliamella apicola</name>
    <dbReference type="NCBI Taxonomy" id="1196095"/>
    <lineage>
        <taxon>Bacteria</taxon>
        <taxon>Pseudomonadati</taxon>
        <taxon>Pseudomonadota</taxon>
        <taxon>Gammaproteobacteria</taxon>
        <taxon>Orbales</taxon>
        <taxon>Orbaceae</taxon>
        <taxon>Gilliamella</taxon>
    </lineage>
</organism>
<evidence type="ECO:0000259" key="7">
    <source>
        <dbReference type="PROSITE" id="PS51462"/>
    </source>
</evidence>
<comment type="cofactor">
    <cofactor evidence="2">
        <name>Mg(2+)</name>
        <dbReference type="ChEBI" id="CHEBI:18420"/>
    </cofactor>
</comment>
<dbReference type="EMBL" id="VMHL01000003">
    <property type="protein sequence ID" value="TSJ89500.1"/>
    <property type="molecule type" value="Genomic_DNA"/>
</dbReference>
<evidence type="ECO:0000256" key="3">
    <source>
        <dbReference type="ARBA" id="ARBA00022723"/>
    </source>
</evidence>
<dbReference type="Proteomes" id="UP000319138">
    <property type="component" value="Unassembled WGS sequence"/>
</dbReference>
<keyword evidence="6" id="KW-0464">Manganese</keyword>
<dbReference type="Gene3D" id="3.90.79.10">
    <property type="entry name" value="Nucleoside Triphosphate Pyrophosphohydrolase"/>
    <property type="match status" value="1"/>
</dbReference>
<dbReference type="PROSITE" id="PS51462">
    <property type="entry name" value="NUDIX"/>
    <property type="match status" value="1"/>
</dbReference>
<feature type="domain" description="Nudix hydrolase" evidence="7">
    <location>
        <begin position="21"/>
        <end position="160"/>
    </location>
</feature>
<comment type="cofactor">
    <cofactor evidence="1">
        <name>Mn(2+)</name>
        <dbReference type="ChEBI" id="CHEBI:29035"/>
    </cofactor>
</comment>
<evidence type="ECO:0000313" key="9">
    <source>
        <dbReference type="Proteomes" id="UP000319138"/>
    </source>
</evidence>
<reference evidence="8 9" key="1">
    <citation type="submission" date="2019-07" db="EMBL/GenBank/DDBJ databases">
        <title>Gilliamella genomes.</title>
        <authorList>
            <person name="Zheng H."/>
        </authorList>
    </citation>
    <scope>NUCLEOTIDE SEQUENCE [LARGE SCALE GENOMIC DNA]</scope>
    <source>
        <strain evidence="8 9">W8131</strain>
    </source>
</reference>
<gene>
    <name evidence="8" type="ORF">FPQ14_08395</name>
</gene>
<evidence type="ECO:0000256" key="4">
    <source>
        <dbReference type="ARBA" id="ARBA00022801"/>
    </source>
</evidence>
<dbReference type="Pfam" id="PF00293">
    <property type="entry name" value="NUDIX"/>
    <property type="match status" value="1"/>
</dbReference>
<dbReference type="RefSeq" id="WP_144189835.1">
    <property type="nucleotide sequence ID" value="NZ_VMHL01000003.1"/>
</dbReference>
<evidence type="ECO:0000256" key="5">
    <source>
        <dbReference type="ARBA" id="ARBA00022842"/>
    </source>
</evidence>
<dbReference type="InterPro" id="IPR015797">
    <property type="entry name" value="NUDIX_hydrolase-like_dom_sf"/>
</dbReference>
<name>A0A556RKP4_9GAMM</name>
<dbReference type="AlphaFoldDB" id="A0A556RKP4"/>
<dbReference type="PANTHER" id="PTHR12992">
    <property type="entry name" value="NUDIX HYDROLASE"/>
    <property type="match status" value="1"/>
</dbReference>
<keyword evidence="5" id="KW-0460">Magnesium</keyword>
<dbReference type="InterPro" id="IPR045121">
    <property type="entry name" value="CoAse"/>
</dbReference>
<accession>A0A556RKP4</accession>
<evidence type="ECO:0000256" key="6">
    <source>
        <dbReference type="ARBA" id="ARBA00023211"/>
    </source>
</evidence>
<comment type="caution">
    <text evidence="8">The sequence shown here is derived from an EMBL/GenBank/DDBJ whole genome shotgun (WGS) entry which is preliminary data.</text>
</comment>
<keyword evidence="4" id="KW-0378">Hydrolase</keyword>
<dbReference type="GO" id="GO:0046872">
    <property type="term" value="F:metal ion binding"/>
    <property type="evidence" value="ECO:0007669"/>
    <property type="project" value="UniProtKB-KW"/>
</dbReference>
<dbReference type="CDD" id="cd03426">
    <property type="entry name" value="NUDIX_CoAse_Nudt7"/>
    <property type="match status" value="1"/>
</dbReference>
<dbReference type="GO" id="GO:0010945">
    <property type="term" value="F:coenzyme A diphosphatase activity"/>
    <property type="evidence" value="ECO:0007669"/>
    <property type="project" value="InterPro"/>
</dbReference>
<proteinExistence type="predicted"/>
<dbReference type="PANTHER" id="PTHR12992:SF11">
    <property type="entry name" value="MITOCHONDRIAL COENZYME A DIPHOSPHATASE NUDT8"/>
    <property type="match status" value="1"/>
</dbReference>